<evidence type="ECO:0000313" key="3">
    <source>
        <dbReference type="Proteomes" id="UP001331761"/>
    </source>
</evidence>
<proteinExistence type="predicted"/>
<sequence length="175" mass="19981">MPALIMANPYESFVTIWNNPQLDTSPILNECKRRKCPESMLEAIQQPFTCEFELPIPEGCRNVIGDFDMTRYDKSFNQVESIIGTITLKSSNLSAFPKMEKLRTVRQNKTGPLIIVENNPNLRDVKALYPLTLYTKNNGDAVVVKENPKLCITFAEMDHMFVLEYLGNVDRCSKL</sequence>
<dbReference type="Gene3D" id="3.80.20.20">
    <property type="entry name" value="Receptor L-domain"/>
    <property type="match status" value="1"/>
</dbReference>
<protein>
    <submittedName>
        <fullName evidence="2">Receptor L domain protein</fullName>
    </submittedName>
</protein>
<dbReference type="AlphaFoldDB" id="A0AAN8F548"/>
<dbReference type="InterPro" id="IPR036941">
    <property type="entry name" value="Rcpt_L-dom_sf"/>
</dbReference>
<dbReference type="Pfam" id="PF01030">
    <property type="entry name" value="Recep_L_domain"/>
    <property type="match status" value="1"/>
</dbReference>
<dbReference type="Proteomes" id="UP001331761">
    <property type="component" value="Unassembled WGS sequence"/>
</dbReference>
<keyword evidence="3" id="KW-1185">Reference proteome</keyword>
<feature type="domain" description="Receptor L-domain" evidence="1">
    <location>
        <begin position="70"/>
        <end position="158"/>
    </location>
</feature>
<reference evidence="2 3" key="1">
    <citation type="submission" date="2019-10" db="EMBL/GenBank/DDBJ databases">
        <title>Assembly and Annotation for the nematode Trichostrongylus colubriformis.</title>
        <authorList>
            <person name="Martin J."/>
        </authorList>
    </citation>
    <scope>NUCLEOTIDE SEQUENCE [LARGE SCALE GENOMIC DNA]</scope>
    <source>
        <strain evidence="2">G859</strain>
        <tissue evidence="2">Whole worm</tissue>
    </source>
</reference>
<dbReference type="InterPro" id="IPR000494">
    <property type="entry name" value="Rcpt_L-dom"/>
</dbReference>
<gene>
    <name evidence="2" type="ORF">GCK32_021431</name>
</gene>
<accession>A0AAN8F548</accession>
<keyword evidence="2" id="KW-0675">Receptor</keyword>
<dbReference type="SUPFAM" id="SSF52058">
    <property type="entry name" value="L domain-like"/>
    <property type="match status" value="1"/>
</dbReference>
<dbReference type="EMBL" id="WIXE01015571">
    <property type="protein sequence ID" value="KAK5973376.1"/>
    <property type="molecule type" value="Genomic_DNA"/>
</dbReference>
<evidence type="ECO:0000313" key="2">
    <source>
        <dbReference type="EMBL" id="KAK5973376.1"/>
    </source>
</evidence>
<comment type="caution">
    <text evidence="2">The sequence shown here is derived from an EMBL/GenBank/DDBJ whole genome shotgun (WGS) entry which is preliminary data.</text>
</comment>
<organism evidence="2 3">
    <name type="scientific">Trichostrongylus colubriformis</name>
    <name type="common">Black scour worm</name>
    <dbReference type="NCBI Taxonomy" id="6319"/>
    <lineage>
        <taxon>Eukaryota</taxon>
        <taxon>Metazoa</taxon>
        <taxon>Ecdysozoa</taxon>
        <taxon>Nematoda</taxon>
        <taxon>Chromadorea</taxon>
        <taxon>Rhabditida</taxon>
        <taxon>Rhabditina</taxon>
        <taxon>Rhabditomorpha</taxon>
        <taxon>Strongyloidea</taxon>
        <taxon>Trichostrongylidae</taxon>
        <taxon>Trichostrongylus</taxon>
    </lineage>
</organism>
<name>A0AAN8F548_TRICO</name>
<evidence type="ECO:0000259" key="1">
    <source>
        <dbReference type="Pfam" id="PF01030"/>
    </source>
</evidence>